<sequence length="175" mass="18919">MDNSVRKAETNSSRGTTMPRRRFCQLASISAIGALAGCASNSGSPSLTEAKPLLETSTLMKTPSCTCCQYYADALTQRDITLNIKSVRDLLQIKKQKGIPQKLHSCHTILTEQYVIEGHVPFEALNKLATEQPDIKGIALPGMPAGSVGMGGTKQEKFTVVSFIDSGKSKIFIRV</sequence>
<dbReference type="AlphaFoldDB" id="A0A3P3RKI8"/>
<comment type="caution">
    <text evidence="1">The sequence shown here is derived from an EMBL/GenBank/DDBJ whole genome shotgun (WGS) entry which is preliminary data.</text>
</comment>
<name>A0A3P3RKI8_9EURY</name>
<gene>
    <name evidence="1" type="ORF">EIK79_00535</name>
</gene>
<dbReference type="InterPro" id="IPR007332">
    <property type="entry name" value="DUF411"/>
</dbReference>
<dbReference type="Proteomes" id="UP000282322">
    <property type="component" value="Unassembled WGS sequence"/>
</dbReference>
<organism evidence="1 2">
    <name type="scientific">Halocatena pleomorpha</name>
    <dbReference type="NCBI Taxonomy" id="1785090"/>
    <lineage>
        <taxon>Archaea</taxon>
        <taxon>Methanobacteriati</taxon>
        <taxon>Methanobacteriota</taxon>
        <taxon>Stenosarchaea group</taxon>
        <taxon>Halobacteria</taxon>
        <taxon>Halobacteriales</taxon>
        <taxon>Natronomonadaceae</taxon>
        <taxon>Halocatena</taxon>
    </lineage>
</organism>
<evidence type="ECO:0000313" key="1">
    <source>
        <dbReference type="EMBL" id="RRJ34031.1"/>
    </source>
</evidence>
<evidence type="ECO:0008006" key="3">
    <source>
        <dbReference type="Google" id="ProtNLM"/>
    </source>
</evidence>
<dbReference type="EMBL" id="RRCH01000002">
    <property type="protein sequence ID" value="RRJ34031.1"/>
    <property type="molecule type" value="Genomic_DNA"/>
</dbReference>
<evidence type="ECO:0000313" key="2">
    <source>
        <dbReference type="Proteomes" id="UP000282322"/>
    </source>
</evidence>
<keyword evidence="2" id="KW-1185">Reference proteome</keyword>
<proteinExistence type="predicted"/>
<dbReference type="Pfam" id="PF04214">
    <property type="entry name" value="DUF411"/>
    <property type="match status" value="1"/>
</dbReference>
<protein>
    <recommendedName>
        <fullName evidence="3">DUF411 domain-containing protein</fullName>
    </recommendedName>
</protein>
<accession>A0A3P3RKI8</accession>
<reference evidence="1 2" key="1">
    <citation type="submission" date="2018-11" db="EMBL/GenBank/DDBJ databases">
        <title>Taxonoimc description of Halomarina strain SPP-AMP-1.</title>
        <authorList>
            <person name="Pal Y."/>
            <person name="Srinivasana K."/>
            <person name="Verma A."/>
            <person name="Kumar P."/>
        </authorList>
    </citation>
    <scope>NUCLEOTIDE SEQUENCE [LARGE SCALE GENOMIC DNA]</scope>
    <source>
        <strain evidence="1 2">SPP-AMP-1</strain>
    </source>
</reference>